<dbReference type="SMART" id="SM00822">
    <property type="entry name" value="PKS_KR"/>
    <property type="match status" value="1"/>
</dbReference>
<gene>
    <name evidence="5" type="ORF">J4032_28360</name>
</gene>
<evidence type="ECO:0000313" key="5">
    <source>
        <dbReference type="EMBL" id="UNM14857.1"/>
    </source>
</evidence>
<protein>
    <submittedName>
        <fullName evidence="5">SDR family NAD(P)-dependent oxidoreductase</fullName>
    </submittedName>
</protein>
<dbReference type="InterPro" id="IPR002347">
    <property type="entry name" value="SDR_fam"/>
</dbReference>
<evidence type="ECO:0000259" key="4">
    <source>
        <dbReference type="SMART" id="SM00822"/>
    </source>
</evidence>
<dbReference type="RefSeq" id="WP_242335413.1">
    <property type="nucleotide sequence ID" value="NZ_CP071872.1"/>
</dbReference>
<proteinExistence type="inferred from homology"/>
<comment type="similarity">
    <text evidence="1 3">Belongs to the short-chain dehydrogenases/reductases (SDR) family.</text>
</comment>
<dbReference type="Gene3D" id="3.40.50.720">
    <property type="entry name" value="NAD(P)-binding Rossmann-like Domain"/>
    <property type="match status" value="1"/>
</dbReference>
<dbReference type="CDD" id="cd05233">
    <property type="entry name" value="SDR_c"/>
    <property type="match status" value="1"/>
</dbReference>
<organism evidence="5 6">
    <name type="scientific">Streptomyces formicae</name>
    <dbReference type="NCBI Taxonomy" id="1616117"/>
    <lineage>
        <taxon>Bacteria</taxon>
        <taxon>Bacillati</taxon>
        <taxon>Actinomycetota</taxon>
        <taxon>Actinomycetes</taxon>
        <taxon>Kitasatosporales</taxon>
        <taxon>Streptomycetaceae</taxon>
        <taxon>Streptomyces</taxon>
    </lineage>
</organism>
<keyword evidence="2" id="KW-0560">Oxidoreductase</keyword>
<name>A0ABY3WU70_9ACTN</name>
<feature type="domain" description="Ketoreductase" evidence="4">
    <location>
        <begin position="4"/>
        <end position="177"/>
    </location>
</feature>
<evidence type="ECO:0000313" key="6">
    <source>
        <dbReference type="Proteomes" id="UP000828924"/>
    </source>
</evidence>
<dbReference type="PANTHER" id="PTHR44196">
    <property type="entry name" value="DEHYDROGENASE/REDUCTASE SDR FAMILY MEMBER 7B"/>
    <property type="match status" value="1"/>
</dbReference>
<dbReference type="PANTHER" id="PTHR44196:SF1">
    <property type="entry name" value="DEHYDROGENASE_REDUCTASE SDR FAMILY MEMBER 7B"/>
    <property type="match status" value="1"/>
</dbReference>
<evidence type="ECO:0000256" key="1">
    <source>
        <dbReference type="ARBA" id="ARBA00006484"/>
    </source>
</evidence>
<dbReference type="Pfam" id="PF00106">
    <property type="entry name" value="adh_short"/>
    <property type="match status" value="1"/>
</dbReference>
<dbReference type="PRINTS" id="PR00080">
    <property type="entry name" value="SDRFAMILY"/>
</dbReference>
<accession>A0ABY3WU70</accession>
<dbReference type="SUPFAM" id="SSF51735">
    <property type="entry name" value="NAD(P)-binding Rossmann-fold domains"/>
    <property type="match status" value="1"/>
</dbReference>
<reference evidence="5 6" key="1">
    <citation type="submission" date="2021-03" db="EMBL/GenBank/DDBJ databases">
        <title>Complete genome of Streptomyces formicae strain 1H-GS9 (DSM 100524).</title>
        <authorList>
            <person name="Atanasov K.E."/>
            <person name="Altabella T."/>
            <person name="Ferrer A."/>
        </authorList>
    </citation>
    <scope>NUCLEOTIDE SEQUENCE [LARGE SCALE GENOMIC DNA]</scope>
    <source>
        <strain evidence="5 6">1H-GS9</strain>
    </source>
</reference>
<dbReference type="PRINTS" id="PR00081">
    <property type="entry name" value="GDHRDH"/>
</dbReference>
<dbReference type="InterPro" id="IPR036291">
    <property type="entry name" value="NAD(P)-bd_dom_sf"/>
</dbReference>
<dbReference type="InterPro" id="IPR057326">
    <property type="entry name" value="KR_dom"/>
</dbReference>
<dbReference type="EMBL" id="CP071872">
    <property type="protein sequence ID" value="UNM14857.1"/>
    <property type="molecule type" value="Genomic_DNA"/>
</dbReference>
<sequence>MAQPLVVVTGASHGIGRAVAAAFAAERHPLLLVSRHPTPLDGLPCEQIATAAVDVSDYAALEAAIRAAEALHGPTECLVNCAGFLRIGALETRDPADMSYEVDVLLKGVLNGIRAVLGDMKARNSGTIINLSSVGDRAPGPDGEVYHACKAALRSLAGSLQKGQANNGIRVTNVAPGFVRTNIHAEMGISFDEYCERLGNPDFISAEELADIVMFCWKQPQRICVRDIVVMPTSSDFG</sequence>
<dbReference type="Proteomes" id="UP000828924">
    <property type="component" value="Chromosome"/>
</dbReference>
<keyword evidence="6" id="KW-1185">Reference proteome</keyword>
<evidence type="ECO:0000256" key="3">
    <source>
        <dbReference type="RuleBase" id="RU000363"/>
    </source>
</evidence>
<evidence type="ECO:0000256" key="2">
    <source>
        <dbReference type="ARBA" id="ARBA00023002"/>
    </source>
</evidence>